<feature type="binding site" evidence="10 12">
    <location>
        <position position="106"/>
    </location>
    <ligand>
        <name>L-glutamine</name>
        <dbReference type="ChEBI" id="CHEBI:58359"/>
    </ligand>
</feature>
<feature type="active site" description="Nucleophile" evidence="10 11">
    <location>
        <position position="79"/>
    </location>
</feature>
<evidence type="ECO:0000256" key="12">
    <source>
        <dbReference type="PIRSR" id="PIRSR005639-2"/>
    </source>
</evidence>
<dbReference type="GO" id="GO:0005829">
    <property type="term" value="C:cytosol"/>
    <property type="evidence" value="ECO:0007669"/>
    <property type="project" value="TreeGrafter"/>
</dbReference>
<comment type="subunit">
    <text evidence="9 10">In the presence of PdxS, forms a dodecamer of heterodimers. Only shows activity in the heterodimer.</text>
</comment>
<dbReference type="PANTHER" id="PTHR31559:SF0">
    <property type="entry name" value="PYRIDOXAL 5'-PHOSPHATE SYNTHASE SUBUNIT SNO1-RELATED"/>
    <property type="match status" value="1"/>
</dbReference>
<name>A0A1S7FSB4_9LIST</name>
<dbReference type="AlphaFoldDB" id="A0A1S7FSB4"/>
<keyword evidence="4 10" id="KW-0315">Glutamine amidotransferase</keyword>
<dbReference type="GO" id="GO:0016740">
    <property type="term" value="F:transferase activity"/>
    <property type="evidence" value="ECO:0007669"/>
    <property type="project" value="UniProtKB-KW"/>
</dbReference>
<dbReference type="EMBL" id="CP011102">
    <property type="protein sequence ID" value="AQY50348.1"/>
    <property type="molecule type" value="Genomic_DNA"/>
</dbReference>
<comment type="pathway">
    <text evidence="10">Cofactor biosynthesis; pyridoxal 5'-phosphate biosynthesis.</text>
</comment>
<evidence type="ECO:0000256" key="3">
    <source>
        <dbReference type="ARBA" id="ARBA00022898"/>
    </source>
</evidence>
<dbReference type="PROSITE" id="PS01236">
    <property type="entry name" value="PDXT_SNO_1"/>
    <property type="match status" value="1"/>
</dbReference>
<dbReference type="GO" id="GO:0042823">
    <property type="term" value="P:pyridoxal phosphate biosynthetic process"/>
    <property type="evidence" value="ECO:0007669"/>
    <property type="project" value="UniProtKB-UniRule"/>
</dbReference>
<organism evidence="13 14">
    <name type="scientific">Listeria weihenstephanensis</name>
    <dbReference type="NCBI Taxonomy" id="1006155"/>
    <lineage>
        <taxon>Bacteria</taxon>
        <taxon>Bacillati</taxon>
        <taxon>Bacillota</taxon>
        <taxon>Bacilli</taxon>
        <taxon>Bacillales</taxon>
        <taxon>Listeriaceae</taxon>
        <taxon>Listeria</taxon>
    </lineage>
</organism>
<evidence type="ECO:0000256" key="7">
    <source>
        <dbReference type="ARBA" id="ARBA00049534"/>
    </source>
</evidence>
<evidence type="ECO:0000313" key="13">
    <source>
        <dbReference type="EMBL" id="AQY50348.1"/>
    </source>
</evidence>
<dbReference type="InterPro" id="IPR021196">
    <property type="entry name" value="PdxT/SNO_CS"/>
</dbReference>
<gene>
    <name evidence="10" type="primary">pdxT</name>
    <name evidence="13" type="ORF">UE46_04425</name>
</gene>
<evidence type="ECO:0000256" key="5">
    <source>
        <dbReference type="ARBA" id="ARBA00023239"/>
    </source>
</evidence>
<evidence type="ECO:0000256" key="8">
    <source>
        <dbReference type="ARBA" id="ARBA00054599"/>
    </source>
</evidence>
<sequence length="188" mass="20198">MKKIGVLALQGAVSEHLDAISRTGALAVTVKHPDQLADLDGLILPGGESTTMRRLMKKYDLFETIQIFAKSGKGIFGTCAGLILTAHEIDGSDDETLNLIDTVVMRNGFGRQKDSFEAAIEIKGLVGEPFPAVFIRAPYIASVGEQVNVLATIDNKCIAAQQGKILVTAFHPELTGDTRLMELFLASL</sequence>
<comment type="catalytic activity">
    <reaction evidence="6 10">
        <text>aldehydo-D-ribose 5-phosphate + D-glyceraldehyde 3-phosphate + L-glutamine = pyridoxal 5'-phosphate + L-glutamate + phosphate + 3 H2O + H(+)</text>
        <dbReference type="Rhea" id="RHEA:31507"/>
        <dbReference type="ChEBI" id="CHEBI:15377"/>
        <dbReference type="ChEBI" id="CHEBI:15378"/>
        <dbReference type="ChEBI" id="CHEBI:29985"/>
        <dbReference type="ChEBI" id="CHEBI:43474"/>
        <dbReference type="ChEBI" id="CHEBI:58273"/>
        <dbReference type="ChEBI" id="CHEBI:58359"/>
        <dbReference type="ChEBI" id="CHEBI:59776"/>
        <dbReference type="ChEBI" id="CHEBI:597326"/>
        <dbReference type="EC" id="4.3.3.6"/>
    </reaction>
</comment>
<dbReference type="GO" id="GO:0008614">
    <property type="term" value="P:pyridoxine metabolic process"/>
    <property type="evidence" value="ECO:0007669"/>
    <property type="project" value="TreeGrafter"/>
</dbReference>
<dbReference type="EC" id="4.3.3.6" evidence="10"/>
<accession>A0A1S7FSB4</accession>
<dbReference type="InterPro" id="IPR002161">
    <property type="entry name" value="PdxT/SNO"/>
</dbReference>
<evidence type="ECO:0000256" key="6">
    <source>
        <dbReference type="ARBA" id="ARBA00047992"/>
    </source>
</evidence>
<comment type="catalytic activity">
    <reaction evidence="7 10">
        <text>L-glutamine + H2O = L-glutamate + NH4(+)</text>
        <dbReference type="Rhea" id="RHEA:15889"/>
        <dbReference type="ChEBI" id="CHEBI:15377"/>
        <dbReference type="ChEBI" id="CHEBI:28938"/>
        <dbReference type="ChEBI" id="CHEBI:29985"/>
        <dbReference type="ChEBI" id="CHEBI:58359"/>
        <dbReference type="EC" id="3.5.1.2"/>
    </reaction>
</comment>
<dbReference type="Gene3D" id="3.40.50.880">
    <property type="match status" value="1"/>
</dbReference>
<proteinExistence type="inferred from homology"/>
<keyword evidence="5 10" id="KW-0456">Lyase</keyword>
<comment type="function">
    <text evidence="8 10">Catalyzes the hydrolysis of glutamine to glutamate and ammonia as part of the biosynthesis of pyridoxal 5'-phosphate. The resulting ammonia molecule is channeled to the active site of PdxS.</text>
</comment>
<protein>
    <recommendedName>
        <fullName evidence="10">Pyridoxal 5'-phosphate synthase subunit PdxT</fullName>
        <ecNumber evidence="10">4.3.3.6</ecNumber>
    </recommendedName>
    <alternativeName>
        <fullName evidence="10">Pdx2</fullName>
    </alternativeName>
    <alternativeName>
        <fullName evidence="10">Pyridoxal 5'-phosphate synthase glutaminase subunit</fullName>
        <ecNumber evidence="10">3.5.1.2</ecNumber>
    </alternativeName>
</protein>
<feature type="active site" description="Charge relay system" evidence="10 11">
    <location>
        <position position="173"/>
    </location>
</feature>
<feature type="binding site" evidence="10 12">
    <location>
        <begin position="135"/>
        <end position="136"/>
    </location>
    <ligand>
        <name>L-glutamine</name>
        <dbReference type="ChEBI" id="CHEBI:58359"/>
    </ligand>
</feature>
<evidence type="ECO:0000256" key="11">
    <source>
        <dbReference type="PIRSR" id="PIRSR005639-1"/>
    </source>
</evidence>
<dbReference type="GO" id="GO:0004359">
    <property type="term" value="F:glutaminase activity"/>
    <property type="evidence" value="ECO:0007669"/>
    <property type="project" value="UniProtKB-UniRule"/>
</dbReference>
<evidence type="ECO:0000256" key="10">
    <source>
        <dbReference type="HAMAP-Rule" id="MF_01615"/>
    </source>
</evidence>
<comment type="similarity">
    <text evidence="1 10">Belongs to the glutaminase PdxT/SNO family.</text>
</comment>
<evidence type="ECO:0000256" key="1">
    <source>
        <dbReference type="ARBA" id="ARBA00008345"/>
    </source>
</evidence>
<dbReference type="HAMAP" id="MF_01615">
    <property type="entry name" value="PdxT"/>
    <property type="match status" value="1"/>
</dbReference>
<keyword evidence="2 10" id="KW-0378">Hydrolase</keyword>
<evidence type="ECO:0000256" key="4">
    <source>
        <dbReference type="ARBA" id="ARBA00022962"/>
    </source>
</evidence>
<dbReference type="GO" id="GO:0036381">
    <property type="term" value="F:pyridoxal 5'-phosphate synthase (glutamine hydrolysing) activity"/>
    <property type="evidence" value="ECO:0007669"/>
    <property type="project" value="UniProtKB-UniRule"/>
</dbReference>
<dbReference type="RefSeq" id="WP_036060911.1">
    <property type="nucleotide sequence ID" value="NZ_CP011102.1"/>
</dbReference>
<feature type="active site" description="Charge relay system" evidence="10 11">
    <location>
        <position position="171"/>
    </location>
</feature>
<dbReference type="GO" id="GO:1903600">
    <property type="term" value="C:glutaminase complex"/>
    <property type="evidence" value="ECO:0007669"/>
    <property type="project" value="TreeGrafter"/>
</dbReference>
<dbReference type="CDD" id="cd01749">
    <property type="entry name" value="GATase1_PB"/>
    <property type="match status" value="1"/>
</dbReference>
<dbReference type="FunFam" id="3.40.50.880:FF:000010">
    <property type="entry name" value="uncharacterized protein LOC100176842 isoform X2"/>
    <property type="match status" value="1"/>
</dbReference>
<dbReference type="PROSITE" id="PS51130">
    <property type="entry name" value="PDXT_SNO_2"/>
    <property type="match status" value="1"/>
</dbReference>
<dbReference type="PANTHER" id="PTHR31559">
    <property type="entry name" value="PYRIDOXAL 5'-PHOSPHATE SYNTHASE SUBUNIT SNO"/>
    <property type="match status" value="1"/>
</dbReference>
<dbReference type="SUPFAM" id="SSF52317">
    <property type="entry name" value="Class I glutamine amidotransferase-like"/>
    <property type="match status" value="1"/>
</dbReference>
<dbReference type="PROSITE" id="PS51273">
    <property type="entry name" value="GATASE_TYPE_1"/>
    <property type="match status" value="1"/>
</dbReference>
<dbReference type="NCBIfam" id="TIGR03800">
    <property type="entry name" value="PLP_synth_Pdx2"/>
    <property type="match status" value="1"/>
</dbReference>
<dbReference type="GO" id="GO:0006543">
    <property type="term" value="P:L-glutamine catabolic process"/>
    <property type="evidence" value="ECO:0007669"/>
    <property type="project" value="UniProtKB-UniRule"/>
</dbReference>
<dbReference type="Pfam" id="PF01174">
    <property type="entry name" value="SNO"/>
    <property type="match status" value="1"/>
</dbReference>
<reference evidence="14" key="1">
    <citation type="submission" date="2015-03" db="EMBL/GenBank/DDBJ databases">
        <authorList>
            <person name="Ferrari E."/>
            <person name="Walter M.C."/>
            <person name="Huptas C."/>
            <person name="Scherer S."/>
            <person name="Mueller-Herbst S."/>
        </authorList>
    </citation>
    <scope>NUCLEOTIDE SEQUENCE [LARGE SCALE GENOMIC DNA]</scope>
    <source>
        <strain evidence="14">LWP01</strain>
    </source>
</reference>
<dbReference type="Proteomes" id="UP000223060">
    <property type="component" value="Chromosome"/>
</dbReference>
<evidence type="ECO:0000256" key="9">
    <source>
        <dbReference type="ARBA" id="ARBA00064749"/>
    </source>
</evidence>
<keyword evidence="13" id="KW-0808">Transferase</keyword>
<keyword evidence="14" id="KW-1185">Reference proteome</keyword>
<dbReference type="EC" id="3.5.1.2" evidence="10"/>
<dbReference type="PIRSF" id="PIRSF005639">
    <property type="entry name" value="Glut_amidoT_SNO"/>
    <property type="match status" value="1"/>
</dbReference>
<evidence type="ECO:0000256" key="2">
    <source>
        <dbReference type="ARBA" id="ARBA00022801"/>
    </source>
</evidence>
<dbReference type="KEGG" id="lwi:UE46_04425"/>
<keyword evidence="3 10" id="KW-0663">Pyridoxal phosphate</keyword>
<feature type="binding site" evidence="10 12">
    <location>
        <begin position="47"/>
        <end position="49"/>
    </location>
    <ligand>
        <name>L-glutamine</name>
        <dbReference type="ChEBI" id="CHEBI:58359"/>
    </ligand>
</feature>
<dbReference type="InterPro" id="IPR029062">
    <property type="entry name" value="Class_I_gatase-like"/>
</dbReference>
<evidence type="ECO:0000313" key="14">
    <source>
        <dbReference type="Proteomes" id="UP000223060"/>
    </source>
</evidence>
<dbReference type="UniPathway" id="UPA00245"/>